<reference evidence="1" key="2">
    <citation type="journal article" date="2015" name="Data Brief">
        <title>Shoot transcriptome of the giant reed, Arundo donax.</title>
        <authorList>
            <person name="Barrero R.A."/>
            <person name="Guerrero F.D."/>
            <person name="Moolhuijzen P."/>
            <person name="Goolsby J.A."/>
            <person name="Tidwell J."/>
            <person name="Bellgard S.E."/>
            <person name="Bellgard M.I."/>
        </authorList>
    </citation>
    <scope>NUCLEOTIDE SEQUENCE</scope>
    <source>
        <tissue evidence="1">Shoot tissue taken approximately 20 cm above the soil surface</tissue>
    </source>
</reference>
<dbReference type="EMBL" id="GBRH01250676">
    <property type="protein sequence ID" value="JAD47219.1"/>
    <property type="molecule type" value="Transcribed_RNA"/>
</dbReference>
<sequence length="62" mass="7375">MQMQLRNLTIHELGHIFQGAQITNNHIVTKRSFDLLIRLNFLVKNLNLLLSLRRKMHRCANH</sequence>
<accession>A0A0A9A6B0</accession>
<dbReference type="AlphaFoldDB" id="A0A0A9A6B0"/>
<organism evidence="1">
    <name type="scientific">Arundo donax</name>
    <name type="common">Giant reed</name>
    <name type="synonym">Donax arundinaceus</name>
    <dbReference type="NCBI Taxonomy" id="35708"/>
    <lineage>
        <taxon>Eukaryota</taxon>
        <taxon>Viridiplantae</taxon>
        <taxon>Streptophyta</taxon>
        <taxon>Embryophyta</taxon>
        <taxon>Tracheophyta</taxon>
        <taxon>Spermatophyta</taxon>
        <taxon>Magnoliopsida</taxon>
        <taxon>Liliopsida</taxon>
        <taxon>Poales</taxon>
        <taxon>Poaceae</taxon>
        <taxon>PACMAD clade</taxon>
        <taxon>Arundinoideae</taxon>
        <taxon>Arundineae</taxon>
        <taxon>Arundo</taxon>
    </lineage>
</organism>
<reference evidence="1" key="1">
    <citation type="submission" date="2014-09" db="EMBL/GenBank/DDBJ databases">
        <authorList>
            <person name="Magalhaes I.L.F."/>
            <person name="Oliveira U."/>
            <person name="Santos F.R."/>
            <person name="Vidigal T.H.D.A."/>
            <person name="Brescovit A.D."/>
            <person name="Santos A.J."/>
        </authorList>
    </citation>
    <scope>NUCLEOTIDE SEQUENCE</scope>
    <source>
        <tissue evidence="1">Shoot tissue taken approximately 20 cm above the soil surface</tissue>
    </source>
</reference>
<proteinExistence type="predicted"/>
<protein>
    <submittedName>
        <fullName evidence="1">Uncharacterized protein</fullName>
    </submittedName>
</protein>
<name>A0A0A9A6B0_ARUDO</name>
<evidence type="ECO:0000313" key="1">
    <source>
        <dbReference type="EMBL" id="JAD47219.1"/>
    </source>
</evidence>